<evidence type="ECO:0000313" key="3">
    <source>
        <dbReference type="Proteomes" id="UP001218218"/>
    </source>
</evidence>
<gene>
    <name evidence="2" type="ORF">DFH08DRAFT_953139</name>
</gene>
<dbReference type="AlphaFoldDB" id="A0AAD7AG08"/>
<dbReference type="Proteomes" id="UP001218218">
    <property type="component" value="Unassembled WGS sequence"/>
</dbReference>
<dbReference type="EMBL" id="JARIHO010000007">
    <property type="protein sequence ID" value="KAJ7357932.1"/>
    <property type="molecule type" value="Genomic_DNA"/>
</dbReference>
<reference evidence="2" key="1">
    <citation type="submission" date="2023-03" db="EMBL/GenBank/DDBJ databases">
        <title>Massive genome expansion in bonnet fungi (Mycena s.s.) driven by repeated elements and novel gene families across ecological guilds.</title>
        <authorList>
            <consortium name="Lawrence Berkeley National Laboratory"/>
            <person name="Harder C.B."/>
            <person name="Miyauchi S."/>
            <person name="Viragh M."/>
            <person name="Kuo A."/>
            <person name="Thoen E."/>
            <person name="Andreopoulos B."/>
            <person name="Lu D."/>
            <person name="Skrede I."/>
            <person name="Drula E."/>
            <person name="Henrissat B."/>
            <person name="Morin E."/>
            <person name="Kohler A."/>
            <person name="Barry K."/>
            <person name="LaButti K."/>
            <person name="Morin E."/>
            <person name="Salamov A."/>
            <person name="Lipzen A."/>
            <person name="Mereny Z."/>
            <person name="Hegedus B."/>
            <person name="Baldrian P."/>
            <person name="Stursova M."/>
            <person name="Weitz H."/>
            <person name="Taylor A."/>
            <person name="Grigoriev I.V."/>
            <person name="Nagy L.G."/>
            <person name="Martin F."/>
            <person name="Kauserud H."/>
        </authorList>
    </citation>
    <scope>NUCLEOTIDE SEQUENCE</scope>
    <source>
        <strain evidence="2">CBHHK002</strain>
    </source>
</reference>
<proteinExistence type="predicted"/>
<feature type="region of interest" description="Disordered" evidence="1">
    <location>
        <begin position="1"/>
        <end position="49"/>
    </location>
</feature>
<comment type="caution">
    <text evidence="2">The sequence shown here is derived from an EMBL/GenBank/DDBJ whole genome shotgun (WGS) entry which is preliminary data.</text>
</comment>
<name>A0AAD7AG08_9AGAR</name>
<sequence>MAKSTPSSEAGDDDSDGESDLTDLESDNDATPAPPLTQQGPRLSRTSAAPATQFDPTTCAVNIHTLLSSGPSHVRGCSQDEAPTGFVHNVIHTIVLTGLLAQKPFQRLAGFTNAAGIFRFVDNGFRNDMSVNESGLTAAEQQERIEARRTRWVEGLKMYPRWEFTYE</sequence>
<keyword evidence="3" id="KW-1185">Reference proteome</keyword>
<feature type="compositionally biased region" description="Polar residues" evidence="1">
    <location>
        <begin position="36"/>
        <end position="49"/>
    </location>
</feature>
<protein>
    <submittedName>
        <fullName evidence="2">Uncharacterized protein</fullName>
    </submittedName>
</protein>
<feature type="compositionally biased region" description="Acidic residues" evidence="1">
    <location>
        <begin position="10"/>
        <end position="28"/>
    </location>
</feature>
<accession>A0AAD7AG08</accession>
<evidence type="ECO:0000313" key="2">
    <source>
        <dbReference type="EMBL" id="KAJ7357932.1"/>
    </source>
</evidence>
<evidence type="ECO:0000256" key="1">
    <source>
        <dbReference type="SAM" id="MobiDB-lite"/>
    </source>
</evidence>
<organism evidence="2 3">
    <name type="scientific">Mycena albidolilacea</name>
    <dbReference type="NCBI Taxonomy" id="1033008"/>
    <lineage>
        <taxon>Eukaryota</taxon>
        <taxon>Fungi</taxon>
        <taxon>Dikarya</taxon>
        <taxon>Basidiomycota</taxon>
        <taxon>Agaricomycotina</taxon>
        <taxon>Agaricomycetes</taxon>
        <taxon>Agaricomycetidae</taxon>
        <taxon>Agaricales</taxon>
        <taxon>Marasmiineae</taxon>
        <taxon>Mycenaceae</taxon>
        <taxon>Mycena</taxon>
    </lineage>
</organism>